<evidence type="ECO:0000313" key="5">
    <source>
        <dbReference type="Proteomes" id="UP000770015"/>
    </source>
</evidence>
<sequence length="287" mass="32012">MCPNKRKDFIKAVQSVHVNLTNFIHGTGSFLTWHRYFFWSFERALQKECQYEGTVPYWNWFSHTDNLTQSPVFDGSDTSMGGDGAFYKHNGSAAFFGTVPLPSGNGGGCIASGPFKDIQAAIGPISAGMRGIEPPVSSFHDYNPRCIRRDLNSNVASKFFTTANLLNLTIGDASKTAKSFQDEFNGRPQDGGFMGLHSAGHYTINGENTDFFTSVNDPVFFLHHAMIDKIFWLWQVLHPKESRDVAGTLTLRNEPPLGNATIYDPLIMRIHEMMGTMDGKPLCYIYA</sequence>
<feature type="domain" description="Tyrosinase copper-binding" evidence="3">
    <location>
        <begin position="217"/>
        <end position="228"/>
    </location>
</feature>
<dbReference type="Gene3D" id="1.10.1280.10">
    <property type="entry name" value="Di-copper center containing domain from catechol oxidase"/>
    <property type="match status" value="1"/>
</dbReference>
<dbReference type="OrthoDB" id="6132182at2759"/>
<accession>A0A9P9A6U7</accession>
<dbReference type="PRINTS" id="PR00092">
    <property type="entry name" value="TYROSINASE"/>
</dbReference>
<keyword evidence="1" id="KW-0479">Metal-binding</keyword>
<dbReference type="PROSITE" id="PS00498">
    <property type="entry name" value="TYROSINASE_2"/>
    <property type="match status" value="1"/>
</dbReference>
<evidence type="ECO:0000313" key="4">
    <source>
        <dbReference type="EMBL" id="KAH6683551.1"/>
    </source>
</evidence>
<evidence type="ECO:0000256" key="2">
    <source>
        <dbReference type="ARBA" id="ARBA00023002"/>
    </source>
</evidence>
<dbReference type="GO" id="GO:0016491">
    <property type="term" value="F:oxidoreductase activity"/>
    <property type="evidence" value="ECO:0007669"/>
    <property type="project" value="UniProtKB-KW"/>
</dbReference>
<evidence type="ECO:0000256" key="1">
    <source>
        <dbReference type="ARBA" id="ARBA00022723"/>
    </source>
</evidence>
<dbReference type="GO" id="GO:0046872">
    <property type="term" value="F:metal ion binding"/>
    <property type="evidence" value="ECO:0007669"/>
    <property type="project" value="UniProtKB-KW"/>
</dbReference>
<dbReference type="InterPro" id="IPR002227">
    <property type="entry name" value="Tyrosinase_Cu-bd"/>
</dbReference>
<dbReference type="Pfam" id="PF00264">
    <property type="entry name" value="Tyrosinase"/>
    <property type="match status" value="1"/>
</dbReference>
<protein>
    <recommendedName>
        <fullName evidence="3">Tyrosinase copper-binding domain-containing protein</fullName>
    </recommendedName>
</protein>
<reference evidence="4" key="1">
    <citation type="journal article" date="2021" name="Nat. Commun.">
        <title>Genetic determinants of endophytism in the Arabidopsis root mycobiome.</title>
        <authorList>
            <person name="Mesny F."/>
            <person name="Miyauchi S."/>
            <person name="Thiergart T."/>
            <person name="Pickel B."/>
            <person name="Atanasova L."/>
            <person name="Karlsson M."/>
            <person name="Huettel B."/>
            <person name="Barry K.W."/>
            <person name="Haridas S."/>
            <person name="Chen C."/>
            <person name="Bauer D."/>
            <person name="Andreopoulos W."/>
            <person name="Pangilinan J."/>
            <person name="LaButti K."/>
            <person name="Riley R."/>
            <person name="Lipzen A."/>
            <person name="Clum A."/>
            <person name="Drula E."/>
            <person name="Henrissat B."/>
            <person name="Kohler A."/>
            <person name="Grigoriev I.V."/>
            <person name="Martin F.M."/>
            <person name="Hacquard S."/>
        </authorList>
    </citation>
    <scope>NUCLEOTIDE SEQUENCE</scope>
    <source>
        <strain evidence="4">MPI-SDFR-AT-0117</strain>
    </source>
</reference>
<organism evidence="4 5">
    <name type="scientific">Plectosphaerella plurivora</name>
    <dbReference type="NCBI Taxonomy" id="936078"/>
    <lineage>
        <taxon>Eukaryota</taxon>
        <taxon>Fungi</taxon>
        <taxon>Dikarya</taxon>
        <taxon>Ascomycota</taxon>
        <taxon>Pezizomycotina</taxon>
        <taxon>Sordariomycetes</taxon>
        <taxon>Hypocreomycetidae</taxon>
        <taxon>Glomerellales</taxon>
        <taxon>Plectosphaerellaceae</taxon>
        <taxon>Plectosphaerella</taxon>
    </lineage>
</organism>
<dbReference type="InterPro" id="IPR008922">
    <property type="entry name" value="Di-copper_centre_dom_sf"/>
</dbReference>
<dbReference type="PANTHER" id="PTHR11474:SF125">
    <property type="entry name" value="N-ACETYL-6-HYDROXYTRYPTOPHAN OXIDASE IVOB-RELATED"/>
    <property type="match status" value="1"/>
</dbReference>
<dbReference type="Proteomes" id="UP000770015">
    <property type="component" value="Unassembled WGS sequence"/>
</dbReference>
<proteinExistence type="predicted"/>
<keyword evidence="2" id="KW-0560">Oxidoreductase</keyword>
<keyword evidence="5" id="KW-1185">Reference proteome</keyword>
<gene>
    <name evidence="4" type="ORF">F5X68DRAFT_223244</name>
</gene>
<dbReference type="EMBL" id="JAGSXJ010000017">
    <property type="protein sequence ID" value="KAH6683551.1"/>
    <property type="molecule type" value="Genomic_DNA"/>
</dbReference>
<name>A0A9P9A6U7_9PEZI</name>
<dbReference type="AlphaFoldDB" id="A0A9P9A6U7"/>
<comment type="caution">
    <text evidence="4">The sequence shown here is derived from an EMBL/GenBank/DDBJ whole genome shotgun (WGS) entry which is preliminary data.</text>
</comment>
<evidence type="ECO:0000259" key="3">
    <source>
        <dbReference type="PROSITE" id="PS00498"/>
    </source>
</evidence>
<dbReference type="SUPFAM" id="SSF48056">
    <property type="entry name" value="Di-copper centre-containing domain"/>
    <property type="match status" value="1"/>
</dbReference>
<dbReference type="PANTHER" id="PTHR11474">
    <property type="entry name" value="TYROSINASE FAMILY MEMBER"/>
    <property type="match status" value="1"/>
</dbReference>
<dbReference type="InterPro" id="IPR050316">
    <property type="entry name" value="Tyrosinase/Hemocyanin"/>
</dbReference>